<reference evidence="3 4" key="1">
    <citation type="submission" date="2022-02" db="EMBL/GenBank/DDBJ databases">
        <authorList>
            <person name="Min J."/>
        </authorList>
    </citation>
    <scope>NUCLEOTIDE SEQUENCE [LARGE SCALE GENOMIC DNA]</scope>
    <source>
        <strain evidence="3 4">GR10-1</strain>
    </source>
</reference>
<evidence type="ECO:0000313" key="3">
    <source>
        <dbReference type="EMBL" id="MCH5597242.1"/>
    </source>
</evidence>
<protein>
    <submittedName>
        <fullName evidence="3">PorT family protein</fullName>
    </submittedName>
</protein>
<dbReference type="Proteomes" id="UP001202248">
    <property type="component" value="Unassembled WGS sequence"/>
</dbReference>
<gene>
    <name evidence="3" type="ORF">MKP09_04660</name>
</gene>
<accession>A0ABS9SFV9</accession>
<dbReference type="RefSeq" id="WP_240829260.1">
    <property type="nucleotide sequence ID" value="NZ_JAKWBL010000001.1"/>
</dbReference>
<keyword evidence="4" id="KW-1185">Reference proteome</keyword>
<evidence type="ECO:0000256" key="1">
    <source>
        <dbReference type="SAM" id="MobiDB-lite"/>
    </source>
</evidence>
<proteinExistence type="predicted"/>
<dbReference type="Pfam" id="PF13568">
    <property type="entry name" value="OMP_b-brl_2"/>
    <property type="match status" value="1"/>
</dbReference>
<sequence length="198" mass="20872">MTNGREGSVDASKSLNSFNAGVIGAIPLGSTFEIRTGLDFQSKGTESENSDGTITNKVNPMYLELPVNVAVMLPLNEKMKAYIGAGPYAALGLGGKLKTTTTVDGQTNTTSRNINWGNDNPADPNENSTGLQGTVGSGDFKRFDFGANIIAGLDFGKFGVHAQYGIGLTNTNPGRSNEDNANKNNQHRAIGVSGVFYF</sequence>
<comment type="caution">
    <text evidence="3">The sequence shown here is derived from an EMBL/GenBank/DDBJ whole genome shotgun (WGS) entry which is preliminary data.</text>
</comment>
<dbReference type="InterPro" id="IPR025665">
    <property type="entry name" value="Beta-barrel_OMP_2"/>
</dbReference>
<feature type="region of interest" description="Disordered" evidence="1">
    <location>
        <begin position="102"/>
        <end position="127"/>
    </location>
</feature>
<evidence type="ECO:0000313" key="4">
    <source>
        <dbReference type="Proteomes" id="UP001202248"/>
    </source>
</evidence>
<evidence type="ECO:0000259" key="2">
    <source>
        <dbReference type="Pfam" id="PF13568"/>
    </source>
</evidence>
<name>A0ABS9SFV9_9BACT</name>
<organism evidence="3 4">
    <name type="scientific">Niabella ginsengisoli</name>
    <dbReference type="NCBI Taxonomy" id="522298"/>
    <lineage>
        <taxon>Bacteria</taxon>
        <taxon>Pseudomonadati</taxon>
        <taxon>Bacteroidota</taxon>
        <taxon>Chitinophagia</taxon>
        <taxon>Chitinophagales</taxon>
        <taxon>Chitinophagaceae</taxon>
        <taxon>Niabella</taxon>
    </lineage>
</organism>
<feature type="domain" description="Outer membrane protein beta-barrel" evidence="2">
    <location>
        <begin position="12"/>
        <end position="171"/>
    </location>
</feature>
<dbReference type="EMBL" id="JAKWBL010000001">
    <property type="protein sequence ID" value="MCH5597242.1"/>
    <property type="molecule type" value="Genomic_DNA"/>
</dbReference>